<accession>A0A8H7TWR8</accession>
<dbReference type="EMBL" id="JADOXO010001722">
    <property type="protein sequence ID" value="KAF9794280.1"/>
    <property type="molecule type" value="Genomic_DNA"/>
</dbReference>
<evidence type="ECO:0000256" key="1">
    <source>
        <dbReference type="SAM" id="MobiDB-lite"/>
    </source>
</evidence>
<sequence length="75" mass="8347">MRSTSTTNLGGSFASSARSAPTSLAVERSSTTWTSTYKRWRRRRSLKEESGSCAGLSTMTRRWRESSCSVVVFMS</sequence>
<protein>
    <submittedName>
        <fullName evidence="2">Uncharacterized protein</fullName>
    </submittedName>
</protein>
<dbReference type="Proteomes" id="UP000639403">
    <property type="component" value="Unassembled WGS sequence"/>
</dbReference>
<name>A0A8H7TWR8_9APHY</name>
<organism evidence="2 3">
    <name type="scientific">Rhodonia placenta</name>
    <dbReference type="NCBI Taxonomy" id="104341"/>
    <lineage>
        <taxon>Eukaryota</taxon>
        <taxon>Fungi</taxon>
        <taxon>Dikarya</taxon>
        <taxon>Basidiomycota</taxon>
        <taxon>Agaricomycotina</taxon>
        <taxon>Agaricomycetes</taxon>
        <taxon>Polyporales</taxon>
        <taxon>Adustoporiaceae</taxon>
        <taxon>Rhodonia</taxon>
    </lineage>
</organism>
<evidence type="ECO:0000313" key="2">
    <source>
        <dbReference type="EMBL" id="KAF9794280.1"/>
    </source>
</evidence>
<reference evidence="2" key="1">
    <citation type="submission" date="2020-11" db="EMBL/GenBank/DDBJ databases">
        <authorList>
            <person name="Koelle M."/>
            <person name="Horta M.A.C."/>
            <person name="Nowrousian M."/>
            <person name="Ohm R.A."/>
            <person name="Benz P."/>
            <person name="Pilgard A."/>
        </authorList>
    </citation>
    <scope>NUCLEOTIDE SEQUENCE</scope>
    <source>
        <strain evidence="2">FPRL280</strain>
    </source>
</reference>
<dbReference type="AlphaFoldDB" id="A0A8H7TWR8"/>
<feature type="region of interest" description="Disordered" evidence="1">
    <location>
        <begin position="1"/>
        <end position="22"/>
    </location>
</feature>
<gene>
    <name evidence="2" type="ORF">IEO21_11210</name>
</gene>
<reference evidence="2" key="2">
    <citation type="journal article" name="Front. Microbiol.">
        <title>Degradative Capacity of Two Strains of Rhodonia placenta: From Phenotype to Genotype.</title>
        <authorList>
            <person name="Kolle M."/>
            <person name="Horta M.A.C."/>
            <person name="Nowrousian M."/>
            <person name="Ohm R.A."/>
            <person name="Benz J.P."/>
            <person name="Pilgard A."/>
        </authorList>
    </citation>
    <scope>NUCLEOTIDE SEQUENCE</scope>
    <source>
        <strain evidence="2">FPRL280</strain>
    </source>
</reference>
<comment type="caution">
    <text evidence="2">The sequence shown here is derived from an EMBL/GenBank/DDBJ whole genome shotgun (WGS) entry which is preliminary data.</text>
</comment>
<evidence type="ECO:0000313" key="3">
    <source>
        <dbReference type="Proteomes" id="UP000639403"/>
    </source>
</evidence>
<proteinExistence type="predicted"/>